<protein>
    <submittedName>
        <fullName evidence="5">LacI family transcriptional regulator</fullName>
    </submittedName>
</protein>
<dbReference type="GO" id="GO:0003700">
    <property type="term" value="F:DNA-binding transcription factor activity"/>
    <property type="evidence" value="ECO:0007669"/>
    <property type="project" value="TreeGrafter"/>
</dbReference>
<dbReference type="Gene3D" id="1.10.260.40">
    <property type="entry name" value="lambda repressor-like DNA-binding domains"/>
    <property type="match status" value="1"/>
</dbReference>
<keyword evidence="1" id="KW-0805">Transcription regulation</keyword>
<dbReference type="CDD" id="cd01545">
    <property type="entry name" value="PBP1_SalR"/>
    <property type="match status" value="1"/>
</dbReference>
<dbReference type="PANTHER" id="PTHR30146:SF153">
    <property type="entry name" value="LACTOSE OPERON REPRESSOR"/>
    <property type="match status" value="1"/>
</dbReference>
<dbReference type="PROSITE" id="PS50932">
    <property type="entry name" value="HTH_LACI_2"/>
    <property type="match status" value="1"/>
</dbReference>
<evidence type="ECO:0000256" key="3">
    <source>
        <dbReference type="ARBA" id="ARBA00023163"/>
    </source>
</evidence>
<evidence type="ECO:0000313" key="5">
    <source>
        <dbReference type="EMBL" id="MBB4098224.1"/>
    </source>
</evidence>
<dbReference type="RefSeq" id="WP_183996499.1">
    <property type="nucleotide sequence ID" value="NZ_JACIEH010000001.1"/>
</dbReference>
<organism evidence="5 6">
    <name type="scientific">Sphingomonas kyeonggiensis</name>
    <dbReference type="NCBI Taxonomy" id="1268553"/>
    <lineage>
        <taxon>Bacteria</taxon>
        <taxon>Pseudomonadati</taxon>
        <taxon>Pseudomonadota</taxon>
        <taxon>Alphaproteobacteria</taxon>
        <taxon>Sphingomonadales</taxon>
        <taxon>Sphingomonadaceae</taxon>
        <taxon>Sphingomonas</taxon>
    </lineage>
</organism>
<reference evidence="5 6" key="1">
    <citation type="submission" date="2020-08" db="EMBL/GenBank/DDBJ databases">
        <title>Genomic Encyclopedia of Type Strains, Phase IV (KMG-IV): sequencing the most valuable type-strain genomes for metagenomic binning, comparative biology and taxonomic classification.</title>
        <authorList>
            <person name="Goeker M."/>
        </authorList>
    </citation>
    <scope>NUCLEOTIDE SEQUENCE [LARGE SCALE GENOMIC DNA]</scope>
    <source>
        <strain evidence="5 6">DSM 101806</strain>
    </source>
</reference>
<evidence type="ECO:0000256" key="1">
    <source>
        <dbReference type="ARBA" id="ARBA00023015"/>
    </source>
</evidence>
<comment type="caution">
    <text evidence="5">The sequence shown here is derived from an EMBL/GenBank/DDBJ whole genome shotgun (WGS) entry which is preliminary data.</text>
</comment>
<accession>A0A7W6NVL4</accession>
<name>A0A7W6NVL4_9SPHN</name>
<feature type="domain" description="HTH lacI-type" evidence="4">
    <location>
        <begin position="7"/>
        <end position="61"/>
    </location>
</feature>
<dbReference type="PANTHER" id="PTHR30146">
    <property type="entry name" value="LACI-RELATED TRANSCRIPTIONAL REPRESSOR"/>
    <property type="match status" value="1"/>
</dbReference>
<keyword evidence="6" id="KW-1185">Reference proteome</keyword>
<evidence type="ECO:0000256" key="2">
    <source>
        <dbReference type="ARBA" id="ARBA00023125"/>
    </source>
</evidence>
<keyword evidence="3" id="KW-0804">Transcription</keyword>
<dbReference type="SUPFAM" id="SSF53822">
    <property type="entry name" value="Periplasmic binding protein-like I"/>
    <property type="match status" value="1"/>
</dbReference>
<dbReference type="PRINTS" id="PR00036">
    <property type="entry name" value="HTHLACI"/>
</dbReference>
<gene>
    <name evidence="5" type="ORF">GGR46_001757</name>
</gene>
<sequence length="355" mass="38436">MQKKRAITIKDVAAEAGVSLQTVSRVINKGPNVTQGVQERVKAAIDKLGYVPSLAARRLGGSRSYLVLAFNDERPTLEGWQSRRGNDWVDQMLYGGMLKCAEHGYRMLFELVDSHSDQLEAQVQAALSALHPDGVILTPPHSDDTRITDLLHRNGLIFARLGSHREGEGFAVYMDDEAAARRATEHLLDLGHTRIAYVQGHPEYAMSPDRLRGFTSAIEARGLEVEPAYLQPGDFTYEAGVDALNVLARLDVPPTAVLASSDEMALGVLHAAGPLGLSVPGDLSVVSFDDTPTVRMSVPALTAIRQPIAAMTARAAELLIQGKARGEVANDHHLLPFDFVVRESTAPPRAGGARR</sequence>
<dbReference type="CDD" id="cd01392">
    <property type="entry name" value="HTH_LacI"/>
    <property type="match status" value="1"/>
</dbReference>
<dbReference type="GO" id="GO:0000976">
    <property type="term" value="F:transcription cis-regulatory region binding"/>
    <property type="evidence" value="ECO:0007669"/>
    <property type="project" value="TreeGrafter"/>
</dbReference>
<dbReference type="Pfam" id="PF00356">
    <property type="entry name" value="LacI"/>
    <property type="match status" value="1"/>
</dbReference>
<dbReference type="InterPro" id="IPR000843">
    <property type="entry name" value="HTH_LacI"/>
</dbReference>
<dbReference type="Gene3D" id="3.40.50.2300">
    <property type="match status" value="2"/>
</dbReference>
<evidence type="ECO:0000313" key="6">
    <source>
        <dbReference type="Proteomes" id="UP000557392"/>
    </source>
</evidence>
<dbReference type="Proteomes" id="UP000557392">
    <property type="component" value="Unassembled WGS sequence"/>
</dbReference>
<dbReference type="AlphaFoldDB" id="A0A7W6NVL4"/>
<dbReference type="PROSITE" id="PS00356">
    <property type="entry name" value="HTH_LACI_1"/>
    <property type="match status" value="1"/>
</dbReference>
<proteinExistence type="predicted"/>
<dbReference type="Pfam" id="PF13377">
    <property type="entry name" value="Peripla_BP_3"/>
    <property type="match status" value="1"/>
</dbReference>
<dbReference type="SMART" id="SM00354">
    <property type="entry name" value="HTH_LACI"/>
    <property type="match status" value="1"/>
</dbReference>
<evidence type="ECO:0000259" key="4">
    <source>
        <dbReference type="PROSITE" id="PS50932"/>
    </source>
</evidence>
<dbReference type="InterPro" id="IPR028082">
    <property type="entry name" value="Peripla_BP_I"/>
</dbReference>
<dbReference type="InterPro" id="IPR010982">
    <property type="entry name" value="Lambda_DNA-bd_dom_sf"/>
</dbReference>
<keyword evidence="2" id="KW-0238">DNA-binding</keyword>
<dbReference type="SUPFAM" id="SSF47413">
    <property type="entry name" value="lambda repressor-like DNA-binding domains"/>
    <property type="match status" value="1"/>
</dbReference>
<dbReference type="InterPro" id="IPR046335">
    <property type="entry name" value="LacI/GalR-like_sensor"/>
</dbReference>
<dbReference type="EMBL" id="JACIEH010000001">
    <property type="protein sequence ID" value="MBB4098224.1"/>
    <property type="molecule type" value="Genomic_DNA"/>
</dbReference>